<gene>
    <name evidence="6" type="ORF">GCM10023231_12530</name>
</gene>
<feature type="domain" description="Thioredoxin" evidence="5">
    <location>
        <begin position="34"/>
        <end position="180"/>
    </location>
</feature>
<sequence length="488" mass="54906">MAHASQPLGGPGAGNGVSFIPDSIKPLTIGDTIPQDLWNIPLQMVQAGQEGNTTVKLKDYKGKLIILDFWATWCGPCVSEMPHLLKLQRLFSDSLIVIPVTDQAAPTISTFIQRKKDSDTTGYWADFSSLTSDKILHSVFPNQGIPHTVIINQAGQVASVTVPRFLNRENIHNLLRNGYAYIPKKREGRFEETLLSPTFKDVKTYGKTYYSCITGFTDGFQAVNMEYRDTSRNLQRITVSGLPITYLYAIAGMAPKKIKFTANRQILLVKQPEKYTNYLMDDGQPASQDLAWARKNTFNYEAILPLNLSKDEWKKKMKMDLDVFFGATATLEKRKVKCLIVRRNDNIQRAKSRHQQPVVVLNGYTYNKDITGRSYLGPAASGAVNYIHQVKIRDLVKICNDPHAGLSFGFLPPTFDESGLDDYLDIDLPNNLQDFTALRSILKQQGLDINEEERELDMMVVRENGYTPATDSLTCTKFGYIPTNNLKP</sequence>
<accession>A0ABP9AUF6</accession>
<dbReference type="EMBL" id="BAABIQ010000006">
    <property type="protein sequence ID" value="GAA4786110.1"/>
    <property type="molecule type" value="Genomic_DNA"/>
</dbReference>
<evidence type="ECO:0000256" key="2">
    <source>
        <dbReference type="ARBA" id="ARBA00022748"/>
    </source>
</evidence>
<name>A0ABP9AUF6_9SPHI</name>
<dbReference type="InterPro" id="IPR013766">
    <property type="entry name" value="Thioredoxin_domain"/>
</dbReference>
<organism evidence="6 7">
    <name type="scientific">Olivibacter ginsenosidimutans</name>
    <dbReference type="NCBI Taxonomy" id="1176537"/>
    <lineage>
        <taxon>Bacteria</taxon>
        <taxon>Pseudomonadati</taxon>
        <taxon>Bacteroidota</taxon>
        <taxon>Sphingobacteriia</taxon>
        <taxon>Sphingobacteriales</taxon>
        <taxon>Sphingobacteriaceae</taxon>
        <taxon>Olivibacter</taxon>
    </lineage>
</organism>
<keyword evidence="4" id="KW-0676">Redox-active center</keyword>
<dbReference type="PANTHER" id="PTHR42852">
    <property type="entry name" value="THIOL:DISULFIDE INTERCHANGE PROTEIN DSBE"/>
    <property type="match status" value="1"/>
</dbReference>
<keyword evidence="2" id="KW-0201">Cytochrome c-type biogenesis</keyword>
<evidence type="ECO:0000256" key="1">
    <source>
        <dbReference type="ARBA" id="ARBA00004196"/>
    </source>
</evidence>
<reference evidence="7" key="1">
    <citation type="journal article" date="2019" name="Int. J. Syst. Evol. Microbiol.">
        <title>The Global Catalogue of Microorganisms (GCM) 10K type strain sequencing project: providing services to taxonomists for standard genome sequencing and annotation.</title>
        <authorList>
            <consortium name="The Broad Institute Genomics Platform"/>
            <consortium name="The Broad Institute Genome Sequencing Center for Infectious Disease"/>
            <person name="Wu L."/>
            <person name="Ma J."/>
        </authorList>
    </citation>
    <scope>NUCLEOTIDE SEQUENCE [LARGE SCALE GENOMIC DNA]</scope>
    <source>
        <strain evidence="7">JCM 18200</strain>
    </source>
</reference>
<dbReference type="Proteomes" id="UP001501411">
    <property type="component" value="Unassembled WGS sequence"/>
</dbReference>
<dbReference type="Gene3D" id="3.40.30.10">
    <property type="entry name" value="Glutaredoxin"/>
    <property type="match status" value="1"/>
</dbReference>
<proteinExistence type="predicted"/>
<comment type="subcellular location">
    <subcellularLocation>
        <location evidence="1">Cell envelope</location>
    </subcellularLocation>
</comment>
<dbReference type="SUPFAM" id="SSF52833">
    <property type="entry name" value="Thioredoxin-like"/>
    <property type="match status" value="1"/>
</dbReference>
<evidence type="ECO:0000256" key="3">
    <source>
        <dbReference type="ARBA" id="ARBA00023157"/>
    </source>
</evidence>
<dbReference type="PROSITE" id="PS00194">
    <property type="entry name" value="THIOREDOXIN_1"/>
    <property type="match status" value="1"/>
</dbReference>
<keyword evidence="3" id="KW-1015">Disulfide bond</keyword>
<dbReference type="InterPro" id="IPR036249">
    <property type="entry name" value="Thioredoxin-like_sf"/>
</dbReference>
<dbReference type="Pfam" id="PF08534">
    <property type="entry name" value="Redoxin"/>
    <property type="match status" value="1"/>
</dbReference>
<keyword evidence="7" id="KW-1185">Reference proteome</keyword>
<dbReference type="PROSITE" id="PS51352">
    <property type="entry name" value="THIOREDOXIN_2"/>
    <property type="match status" value="1"/>
</dbReference>
<dbReference type="CDD" id="cd02966">
    <property type="entry name" value="TlpA_like_family"/>
    <property type="match status" value="1"/>
</dbReference>
<protein>
    <submittedName>
        <fullName evidence="6">Redoxin domain-containing protein</fullName>
    </submittedName>
</protein>
<dbReference type="PANTHER" id="PTHR42852:SF6">
    <property type="entry name" value="THIOL:DISULFIDE INTERCHANGE PROTEIN DSBE"/>
    <property type="match status" value="1"/>
</dbReference>
<evidence type="ECO:0000256" key="4">
    <source>
        <dbReference type="ARBA" id="ARBA00023284"/>
    </source>
</evidence>
<dbReference type="InterPro" id="IPR013740">
    <property type="entry name" value="Redoxin"/>
</dbReference>
<dbReference type="InterPro" id="IPR017937">
    <property type="entry name" value="Thioredoxin_CS"/>
</dbReference>
<evidence type="ECO:0000313" key="7">
    <source>
        <dbReference type="Proteomes" id="UP001501411"/>
    </source>
</evidence>
<evidence type="ECO:0000313" key="6">
    <source>
        <dbReference type="EMBL" id="GAA4786110.1"/>
    </source>
</evidence>
<dbReference type="InterPro" id="IPR050553">
    <property type="entry name" value="Thioredoxin_ResA/DsbE_sf"/>
</dbReference>
<comment type="caution">
    <text evidence="6">The sequence shown here is derived from an EMBL/GenBank/DDBJ whole genome shotgun (WGS) entry which is preliminary data.</text>
</comment>
<evidence type="ECO:0000259" key="5">
    <source>
        <dbReference type="PROSITE" id="PS51352"/>
    </source>
</evidence>